<feature type="compositionally biased region" description="Polar residues" evidence="1">
    <location>
        <begin position="39"/>
        <end position="48"/>
    </location>
</feature>
<gene>
    <name evidence="2" type="ORF">CLODIP_2_CD03391</name>
</gene>
<feature type="compositionally biased region" description="Low complexity" evidence="1">
    <location>
        <begin position="228"/>
        <end position="248"/>
    </location>
</feature>
<dbReference type="GO" id="GO:0008284">
    <property type="term" value="P:positive regulation of cell population proliferation"/>
    <property type="evidence" value="ECO:0007669"/>
    <property type="project" value="TreeGrafter"/>
</dbReference>
<dbReference type="OrthoDB" id="8961796at2759"/>
<evidence type="ECO:0000313" key="3">
    <source>
        <dbReference type="Proteomes" id="UP000494165"/>
    </source>
</evidence>
<name>A0A8S1DK50_9INSE</name>
<reference evidence="2 3" key="1">
    <citation type="submission" date="2020-04" db="EMBL/GenBank/DDBJ databases">
        <authorList>
            <person name="Alioto T."/>
            <person name="Alioto T."/>
            <person name="Gomez Garrido J."/>
        </authorList>
    </citation>
    <scope>NUCLEOTIDE SEQUENCE [LARGE SCALE GENOMIC DNA]</scope>
</reference>
<feature type="compositionally biased region" description="Polar residues" evidence="1">
    <location>
        <begin position="250"/>
        <end position="264"/>
    </location>
</feature>
<keyword evidence="3" id="KW-1185">Reference proteome</keyword>
<accession>A0A8S1DK50</accession>
<feature type="compositionally biased region" description="Basic and acidic residues" evidence="1">
    <location>
        <begin position="61"/>
        <end position="70"/>
    </location>
</feature>
<dbReference type="PANTHER" id="PTHR46745:SF1">
    <property type="entry name" value="TSC22 DOMAIN FAMILY PROTEIN 1"/>
    <property type="match status" value="1"/>
</dbReference>
<dbReference type="Proteomes" id="UP000494165">
    <property type="component" value="Unassembled WGS sequence"/>
</dbReference>
<dbReference type="PANTHER" id="PTHR46745">
    <property type="entry name" value="TSC22 DOMAIN FAMILY PROTEIN 1"/>
    <property type="match status" value="1"/>
</dbReference>
<dbReference type="GO" id="GO:0005634">
    <property type="term" value="C:nucleus"/>
    <property type="evidence" value="ECO:0007669"/>
    <property type="project" value="TreeGrafter"/>
</dbReference>
<feature type="region of interest" description="Disordered" evidence="1">
    <location>
        <begin position="1"/>
        <end position="82"/>
    </location>
</feature>
<feature type="region of interest" description="Disordered" evidence="1">
    <location>
        <begin position="326"/>
        <end position="375"/>
    </location>
</feature>
<feature type="region of interest" description="Disordered" evidence="1">
    <location>
        <begin position="113"/>
        <end position="133"/>
    </location>
</feature>
<feature type="region of interest" description="Disordered" evidence="1">
    <location>
        <begin position="166"/>
        <end position="304"/>
    </location>
</feature>
<feature type="region of interest" description="Disordered" evidence="1">
    <location>
        <begin position="389"/>
        <end position="494"/>
    </location>
</feature>
<feature type="compositionally biased region" description="Basic and acidic residues" evidence="1">
    <location>
        <begin position="120"/>
        <end position="133"/>
    </location>
</feature>
<dbReference type="GO" id="GO:0043066">
    <property type="term" value="P:negative regulation of apoptotic process"/>
    <property type="evidence" value="ECO:0007669"/>
    <property type="project" value="TreeGrafter"/>
</dbReference>
<proteinExistence type="predicted"/>
<sequence length="560" mass="60417">MTAAAKQGAESHHQRDPAAVRAEQQPLVQPPQPKKGPSFQITSVTRVSTDAGDDSADDLDESHTESRATDLETPSFSEDASFSRDEIFTAFGQTGTASAPVIPTSAQYGLALVGPANADGPHEAKEADHKDQPCKNDRFKVVKIESTEPFKRGRWTCMDFLDHNMAPAAAPEEPPPAPEEAEVEAATRVPPQHLQEAVRSTPPPPQQFVKPLQQPTFVQKPQGYVAKPQAFQPQPQQPQPMQGYVPQPMSQPSSFASNPMQPLVQQPQPVQQQQQPPQQSFSSNSSSSRSSNSAAAAQQQQPQVAQKAINVLVGLSTSCAARTQQASSSFICPPSRPRKQPKFTQQQQPPPPNGCGTSSSRRRSPTRRPISRFDGTAVAAACRLPAALTSAQGCSRRCSAADPRYAACRGCSRSSRESSRSSRRSNSNSRNQQQQPQIQQQQPPQQPQIQPQQPKPLANGPSAPYPYVNGPLNGPTHHEEQPQQPQEAAAAAAAVAAIAPQELLTSEELQANHADESESAKTSKWVANLVPFREVARGYFGATPTRAELSVLSRKVGDRA</sequence>
<feature type="compositionally biased region" description="Basic residues" evidence="1">
    <location>
        <begin position="360"/>
        <end position="370"/>
    </location>
</feature>
<feature type="compositionally biased region" description="Low complexity" evidence="1">
    <location>
        <begin position="424"/>
        <end position="452"/>
    </location>
</feature>
<evidence type="ECO:0000256" key="1">
    <source>
        <dbReference type="SAM" id="MobiDB-lite"/>
    </source>
</evidence>
<feature type="compositionally biased region" description="Basic and acidic residues" evidence="1">
    <location>
        <begin position="9"/>
        <end position="18"/>
    </location>
</feature>
<dbReference type="GO" id="GO:0005829">
    <property type="term" value="C:cytosol"/>
    <property type="evidence" value="ECO:0007669"/>
    <property type="project" value="TreeGrafter"/>
</dbReference>
<dbReference type="EMBL" id="CADEPI010000162">
    <property type="protein sequence ID" value="CAB3378374.1"/>
    <property type="molecule type" value="Genomic_DNA"/>
</dbReference>
<feature type="compositionally biased region" description="Low complexity" evidence="1">
    <location>
        <begin position="265"/>
        <end position="304"/>
    </location>
</feature>
<feature type="compositionally biased region" description="Acidic residues" evidence="1">
    <location>
        <begin position="51"/>
        <end position="60"/>
    </location>
</feature>
<feature type="region of interest" description="Disordered" evidence="1">
    <location>
        <begin position="506"/>
        <end position="526"/>
    </location>
</feature>
<protein>
    <submittedName>
        <fullName evidence="2">Uncharacterized protein</fullName>
    </submittedName>
</protein>
<organism evidence="2 3">
    <name type="scientific">Cloeon dipterum</name>
    <dbReference type="NCBI Taxonomy" id="197152"/>
    <lineage>
        <taxon>Eukaryota</taxon>
        <taxon>Metazoa</taxon>
        <taxon>Ecdysozoa</taxon>
        <taxon>Arthropoda</taxon>
        <taxon>Hexapoda</taxon>
        <taxon>Insecta</taxon>
        <taxon>Pterygota</taxon>
        <taxon>Palaeoptera</taxon>
        <taxon>Ephemeroptera</taxon>
        <taxon>Pisciforma</taxon>
        <taxon>Baetidae</taxon>
        <taxon>Cloeon</taxon>
    </lineage>
</organism>
<evidence type="ECO:0000313" key="2">
    <source>
        <dbReference type="EMBL" id="CAB3378374.1"/>
    </source>
</evidence>
<feature type="compositionally biased region" description="Low complexity" evidence="1">
    <location>
        <begin position="482"/>
        <end position="494"/>
    </location>
</feature>
<comment type="caution">
    <text evidence="2">The sequence shown here is derived from an EMBL/GenBank/DDBJ whole genome shotgun (WGS) entry which is preliminary data.</text>
</comment>
<dbReference type="AlphaFoldDB" id="A0A8S1DK50"/>